<dbReference type="PANTHER" id="PTHR45764">
    <property type="entry name" value="BZIP TRANSCRIPTION FACTOR 44"/>
    <property type="match status" value="1"/>
</dbReference>
<gene>
    <name evidence="8" type="primary">OBF1</name>
    <name evidence="8" type="ORF">AXF42_Ash014387</name>
</gene>
<dbReference type="InterPro" id="IPR045314">
    <property type="entry name" value="bZIP_plant_GBF1"/>
</dbReference>
<dbReference type="GO" id="GO:0003700">
    <property type="term" value="F:DNA-binding transcription factor activity"/>
    <property type="evidence" value="ECO:0007669"/>
    <property type="project" value="InterPro"/>
</dbReference>
<evidence type="ECO:0000256" key="4">
    <source>
        <dbReference type="ARBA" id="ARBA00023163"/>
    </source>
</evidence>
<feature type="region of interest" description="Disordered" evidence="6">
    <location>
        <begin position="1"/>
        <end position="52"/>
    </location>
</feature>
<feature type="domain" description="BZIP" evidence="7">
    <location>
        <begin position="29"/>
        <end position="71"/>
    </location>
</feature>
<evidence type="ECO:0000256" key="2">
    <source>
        <dbReference type="ARBA" id="ARBA00023015"/>
    </source>
</evidence>
<evidence type="ECO:0000256" key="6">
    <source>
        <dbReference type="SAM" id="MobiDB-lite"/>
    </source>
</evidence>
<organism evidence="8 9">
    <name type="scientific">Apostasia shenzhenica</name>
    <dbReference type="NCBI Taxonomy" id="1088818"/>
    <lineage>
        <taxon>Eukaryota</taxon>
        <taxon>Viridiplantae</taxon>
        <taxon>Streptophyta</taxon>
        <taxon>Embryophyta</taxon>
        <taxon>Tracheophyta</taxon>
        <taxon>Spermatophyta</taxon>
        <taxon>Magnoliopsida</taxon>
        <taxon>Liliopsida</taxon>
        <taxon>Asparagales</taxon>
        <taxon>Orchidaceae</taxon>
        <taxon>Apostasioideae</taxon>
        <taxon>Apostasia</taxon>
    </lineage>
</organism>
<comment type="subcellular location">
    <subcellularLocation>
        <location evidence="1">Nucleus</location>
    </subcellularLocation>
</comment>
<dbReference type="CDD" id="cd14702">
    <property type="entry name" value="bZIP_plant_GBF1"/>
    <property type="match status" value="1"/>
</dbReference>
<sequence>MASPGGTSSGSCSPMTNSGSDEDLQALMDQKKRKRMISNRESARKSRMRKQKHLDDLMTQVNQQRKENSEILTALHLTTHHYVGVESENSVLRTQFMELNSRLNSLNEILHYMNFNNQADLHSQMMIQSDSLINPWSLLLMNQPQTAYSDMLLQY</sequence>
<evidence type="ECO:0000313" key="9">
    <source>
        <dbReference type="Proteomes" id="UP000236161"/>
    </source>
</evidence>
<proteinExistence type="predicted"/>
<dbReference type="InterPro" id="IPR046347">
    <property type="entry name" value="bZIP_sf"/>
</dbReference>
<dbReference type="OrthoDB" id="551672at2759"/>
<keyword evidence="2" id="KW-0805">Transcription regulation</keyword>
<dbReference type="Proteomes" id="UP000236161">
    <property type="component" value="Unassembled WGS sequence"/>
</dbReference>
<evidence type="ECO:0000313" key="8">
    <source>
        <dbReference type="EMBL" id="PKA61470.1"/>
    </source>
</evidence>
<dbReference type="Gene3D" id="1.20.5.170">
    <property type="match status" value="1"/>
</dbReference>
<dbReference type="AlphaFoldDB" id="A0A2I0B100"/>
<reference evidence="8 9" key="1">
    <citation type="journal article" date="2017" name="Nature">
        <title>The Apostasia genome and the evolution of orchids.</title>
        <authorList>
            <person name="Zhang G.Q."/>
            <person name="Liu K.W."/>
            <person name="Li Z."/>
            <person name="Lohaus R."/>
            <person name="Hsiao Y.Y."/>
            <person name="Niu S.C."/>
            <person name="Wang J.Y."/>
            <person name="Lin Y.C."/>
            <person name="Xu Q."/>
            <person name="Chen L.J."/>
            <person name="Yoshida K."/>
            <person name="Fujiwara S."/>
            <person name="Wang Z.W."/>
            <person name="Zhang Y.Q."/>
            <person name="Mitsuda N."/>
            <person name="Wang M."/>
            <person name="Liu G.H."/>
            <person name="Pecoraro L."/>
            <person name="Huang H.X."/>
            <person name="Xiao X.J."/>
            <person name="Lin M."/>
            <person name="Wu X.Y."/>
            <person name="Wu W.L."/>
            <person name="Chen Y.Y."/>
            <person name="Chang S.B."/>
            <person name="Sakamoto S."/>
            <person name="Ohme-Takagi M."/>
            <person name="Yagi M."/>
            <person name="Zeng S.J."/>
            <person name="Shen C.Y."/>
            <person name="Yeh C.M."/>
            <person name="Luo Y.B."/>
            <person name="Tsai W.C."/>
            <person name="Van de Peer Y."/>
            <person name="Liu Z.J."/>
        </authorList>
    </citation>
    <scope>NUCLEOTIDE SEQUENCE [LARGE SCALE GENOMIC DNA]</scope>
    <source>
        <strain evidence="9">cv. Shenzhen</strain>
        <tissue evidence="8">Stem</tissue>
    </source>
</reference>
<dbReference type="EC" id="2.7.11.24" evidence="8"/>
<dbReference type="GO" id="GO:0045893">
    <property type="term" value="P:positive regulation of DNA-templated transcription"/>
    <property type="evidence" value="ECO:0007669"/>
    <property type="project" value="TreeGrafter"/>
</dbReference>
<dbReference type="Pfam" id="PF00170">
    <property type="entry name" value="bZIP_1"/>
    <property type="match status" value="1"/>
</dbReference>
<keyword evidence="8" id="KW-0808">Transferase</keyword>
<evidence type="ECO:0000256" key="3">
    <source>
        <dbReference type="ARBA" id="ARBA00023125"/>
    </source>
</evidence>
<dbReference type="GO" id="GO:0004707">
    <property type="term" value="F:MAP kinase activity"/>
    <property type="evidence" value="ECO:0007669"/>
    <property type="project" value="UniProtKB-EC"/>
</dbReference>
<dbReference type="PROSITE" id="PS50217">
    <property type="entry name" value="BZIP"/>
    <property type="match status" value="1"/>
</dbReference>
<keyword evidence="3" id="KW-0238">DNA-binding</keyword>
<name>A0A2I0B100_9ASPA</name>
<keyword evidence="4" id="KW-0804">Transcription</keyword>
<accession>A0A2I0B100</accession>
<dbReference type="GO" id="GO:0005634">
    <property type="term" value="C:nucleus"/>
    <property type="evidence" value="ECO:0007669"/>
    <property type="project" value="UniProtKB-SubCell"/>
</dbReference>
<feature type="compositionally biased region" description="Low complexity" evidence="6">
    <location>
        <begin position="1"/>
        <end position="14"/>
    </location>
</feature>
<evidence type="ECO:0000259" key="7">
    <source>
        <dbReference type="PROSITE" id="PS50217"/>
    </source>
</evidence>
<dbReference type="FunFam" id="1.20.5.170:FF:000020">
    <property type="entry name" value="BZIP transcription factor"/>
    <property type="match status" value="1"/>
</dbReference>
<keyword evidence="5" id="KW-0539">Nucleus</keyword>
<dbReference type="EMBL" id="KZ451930">
    <property type="protein sequence ID" value="PKA61470.1"/>
    <property type="molecule type" value="Genomic_DNA"/>
</dbReference>
<protein>
    <submittedName>
        <fullName evidence="8">Ocs element-binding factor 1</fullName>
        <ecNumber evidence="8">2.7.11.24</ecNumber>
    </submittedName>
</protein>
<dbReference type="GO" id="GO:0000976">
    <property type="term" value="F:transcription cis-regulatory region binding"/>
    <property type="evidence" value="ECO:0007669"/>
    <property type="project" value="TreeGrafter"/>
</dbReference>
<keyword evidence="9" id="KW-1185">Reference proteome</keyword>
<evidence type="ECO:0000256" key="5">
    <source>
        <dbReference type="ARBA" id="ARBA00023242"/>
    </source>
</evidence>
<dbReference type="SUPFAM" id="SSF57959">
    <property type="entry name" value="Leucine zipper domain"/>
    <property type="match status" value="1"/>
</dbReference>
<dbReference type="PROSITE" id="PS00036">
    <property type="entry name" value="BZIP_BASIC"/>
    <property type="match status" value="1"/>
</dbReference>
<dbReference type="SMART" id="SM00338">
    <property type="entry name" value="BRLZ"/>
    <property type="match status" value="1"/>
</dbReference>
<dbReference type="STRING" id="1088818.A0A2I0B100"/>
<dbReference type="PANTHER" id="PTHR45764:SF76">
    <property type="entry name" value="OS02G0132500 PROTEIN"/>
    <property type="match status" value="1"/>
</dbReference>
<dbReference type="GO" id="GO:0046982">
    <property type="term" value="F:protein heterodimerization activity"/>
    <property type="evidence" value="ECO:0007669"/>
    <property type="project" value="UniProtKB-ARBA"/>
</dbReference>
<dbReference type="InterPro" id="IPR004827">
    <property type="entry name" value="bZIP"/>
</dbReference>
<evidence type="ECO:0000256" key="1">
    <source>
        <dbReference type="ARBA" id="ARBA00004123"/>
    </source>
</evidence>